<dbReference type="Proteomes" id="UP000837857">
    <property type="component" value="Chromosome 9"/>
</dbReference>
<sequence>MMSCPEFGVCNFGALRRVHLLSRPLEIRSAPRSTMGPYPGTKLYVAGKLSPLADPLAFEMSAMRQL</sequence>
<protein>
    <submittedName>
        <fullName evidence="1">Uncharacterized protein</fullName>
    </submittedName>
</protein>
<proteinExistence type="predicted"/>
<reference evidence="1" key="1">
    <citation type="submission" date="2022-03" db="EMBL/GenBank/DDBJ databases">
        <authorList>
            <person name="Martin H S."/>
        </authorList>
    </citation>
    <scope>NUCLEOTIDE SEQUENCE</scope>
</reference>
<evidence type="ECO:0000313" key="1">
    <source>
        <dbReference type="EMBL" id="CAH2076778.1"/>
    </source>
</evidence>
<accession>A0ABN8J852</accession>
<keyword evidence="2" id="KW-1185">Reference proteome</keyword>
<dbReference type="EMBL" id="OW152821">
    <property type="protein sequence ID" value="CAH2076778.1"/>
    <property type="molecule type" value="Genomic_DNA"/>
</dbReference>
<organism evidence="1 2">
    <name type="scientific">Iphiclides podalirius</name>
    <name type="common">scarce swallowtail</name>
    <dbReference type="NCBI Taxonomy" id="110791"/>
    <lineage>
        <taxon>Eukaryota</taxon>
        <taxon>Metazoa</taxon>
        <taxon>Ecdysozoa</taxon>
        <taxon>Arthropoda</taxon>
        <taxon>Hexapoda</taxon>
        <taxon>Insecta</taxon>
        <taxon>Pterygota</taxon>
        <taxon>Neoptera</taxon>
        <taxon>Endopterygota</taxon>
        <taxon>Lepidoptera</taxon>
        <taxon>Glossata</taxon>
        <taxon>Ditrysia</taxon>
        <taxon>Papilionoidea</taxon>
        <taxon>Papilionidae</taxon>
        <taxon>Papilioninae</taxon>
        <taxon>Iphiclides</taxon>
    </lineage>
</organism>
<gene>
    <name evidence="1" type="ORF">IPOD504_LOCUS17412</name>
</gene>
<feature type="non-terminal residue" evidence="1">
    <location>
        <position position="66"/>
    </location>
</feature>
<name>A0ABN8J852_9NEOP</name>
<evidence type="ECO:0000313" key="2">
    <source>
        <dbReference type="Proteomes" id="UP000837857"/>
    </source>
</evidence>